<dbReference type="InterPro" id="IPR028349">
    <property type="entry name" value="PafC-like"/>
</dbReference>
<dbReference type="Pfam" id="PF08279">
    <property type="entry name" value="HTH_11"/>
    <property type="match status" value="1"/>
</dbReference>
<dbReference type="PROSITE" id="PS51000">
    <property type="entry name" value="HTH_DEOR_2"/>
    <property type="match status" value="1"/>
</dbReference>
<evidence type="ECO:0000313" key="7">
    <source>
        <dbReference type="Proteomes" id="UP000198960"/>
    </source>
</evidence>
<feature type="compositionally biased region" description="Low complexity" evidence="4">
    <location>
        <begin position="326"/>
        <end position="363"/>
    </location>
</feature>
<dbReference type="Gene3D" id="1.10.10.10">
    <property type="entry name" value="Winged helix-like DNA-binding domain superfamily/Winged helix DNA-binding domain"/>
    <property type="match status" value="1"/>
</dbReference>
<dbReference type="InterPro" id="IPR018356">
    <property type="entry name" value="Tscrpt_reg_HTH_DeoR_CS"/>
</dbReference>
<evidence type="ECO:0000256" key="4">
    <source>
        <dbReference type="SAM" id="MobiDB-lite"/>
    </source>
</evidence>
<dbReference type="RefSeq" id="WP_091946609.1">
    <property type="nucleotide sequence ID" value="NZ_FOEE01000012.1"/>
</dbReference>
<dbReference type="PIRSF" id="PIRSF016838">
    <property type="entry name" value="PafC"/>
    <property type="match status" value="1"/>
</dbReference>
<protein>
    <submittedName>
        <fullName evidence="6">Predicted DNA-binding transcriptional regulator YafY, contains an HTH and WYL domains</fullName>
    </submittedName>
</protein>
<dbReference type="GO" id="GO:0003677">
    <property type="term" value="F:DNA binding"/>
    <property type="evidence" value="ECO:0007669"/>
    <property type="project" value="UniProtKB-KW"/>
</dbReference>
<dbReference type="Pfam" id="PF13280">
    <property type="entry name" value="WYL"/>
    <property type="match status" value="1"/>
</dbReference>
<dbReference type="SUPFAM" id="SSF46785">
    <property type="entry name" value="Winged helix' DNA-binding domain"/>
    <property type="match status" value="1"/>
</dbReference>
<dbReference type="InterPro" id="IPR051534">
    <property type="entry name" value="CBASS_pafABC_assoc_protein"/>
</dbReference>
<dbReference type="Proteomes" id="UP000198960">
    <property type="component" value="Unassembled WGS sequence"/>
</dbReference>
<evidence type="ECO:0000256" key="1">
    <source>
        <dbReference type="ARBA" id="ARBA00023015"/>
    </source>
</evidence>
<evidence type="ECO:0000313" key="6">
    <source>
        <dbReference type="EMBL" id="SEP15431.1"/>
    </source>
</evidence>
<dbReference type="GO" id="GO:0003700">
    <property type="term" value="F:DNA-binding transcription factor activity"/>
    <property type="evidence" value="ECO:0007669"/>
    <property type="project" value="InterPro"/>
</dbReference>
<dbReference type="OrthoDB" id="3616433at2"/>
<keyword evidence="3" id="KW-0804">Transcription</keyword>
<dbReference type="Pfam" id="PF25583">
    <property type="entry name" value="WCX"/>
    <property type="match status" value="1"/>
</dbReference>
<proteinExistence type="predicted"/>
<dbReference type="InterPro" id="IPR057727">
    <property type="entry name" value="WCX_dom"/>
</dbReference>
<name>A0A1H8VJ81_9ACTN</name>
<reference evidence="7" key="1">
    <citation type="submission" date="2016-10" db="EMBL/GenBank/DDBJ databases">
        <authorList>
            <person name="Varghese N."/>
            <person name="Submissions S."/>
        </authorList>
    </citation>
    <scope>NUCLEOTIDE SEQUENCE [LARGE SCALE GENOMIC DNA]</scope>
    <source>
        <strain evidence="7">DSM 45413</strain>
    </source>
</reference>
<keyword evidence="1" id="KW-0805">Transcription regulation</keyword>
<accession>A0A1H8VJ81</accession>
<feature type="domain" description="HTH deoR-type" evidence="5">
    <location>
        <begin position="4"/>
        <end position="69"/>
    </location>
</feature>
<keyword evidence="2 6" id="KW-0238">DNA-binding</keyword>
<dbReference type="InterPro" id="IPR001034">
    <property type="entry name" value="DeoR_HTH"/>
</dbReference>
<evidence type="ECO:0000256" key="3">
    <source>
        <dbReference type="ARBA" id="ARBA00023163"/>
    </source>
</evidence>
<dbReference type="STRING" id="673521.SAMN05660991_03595"/>
<dbReference type="InterPro" id="IPR036388">
    <property type="entry name" value="WH-like_DNA-bd_sf"/>
</dbReference>
<keyword evidence="7" id="KW-1185">Reference proteome</keyword>
<dbReference type="PROSITE" id="PS52050">
    <property type="entry name" value="WYL"/>
    <property type="match status" value="1"/>
</dbReference>
<dbReference type="InterPro" id="IPR013196">
    <property type="entry name" value="HTH_11"/>
</dbReference>
<dbReference type="InterPro" id="IPR036390">
    <property type="entry name" value="WH_DNA-bd_sf"/>
</dbReference>
<evidence type="ECO:0000256" key="2">
    <source>
        <dbReference type="ARBA" id="ARBA00023125"/>
    </source>
</evidence>
<gene>
    <name evidence="6" type="ORF">SAMN05660991_03595</name>
</gene>
<evidence type="ECO:0000259" key="5">
    <source>
        <dbReference type="PROSITE" id="PS51000"/>
    </source>
</evidence>
<dbReference type="EMBL" id="FOEE01000012">
    <property type="protein sequence ID" value="SEP15431.1"/>
    <property type="molecule type" value="Genomic_DNA"/>
</dbReference>
<feature type="compositionally biased region" description="Pro residues" evidence="4">
    <location>
        <begin position="364"/>
        <end position="373"/>
    </location>
</feature>
<sequence>MADTGNRTLRLLSLMQDRRHWAGSDLADRLGVSLRTLRRDVERLRDLGYPVEAGPGVGGGYRLAPGASLPPLVLDDEEAVALTVGLQAAAQAAVAGMAESSVRALAKIVPVLPPRLRRRVDALAAATAPVPWHGGETAVDPAVLTTVAQACRDTVRLSFDYTAASGERSERLVEPFRLVPLRRRWYLVAYDTGRGDWRSFRLDRLTGPHATGARFAPRRLPAGDAVAFVQAGLGARPGTPVTALVAAPAEDVRRRIGRWATVTDDGAGGSRVSMESDALEWALFALGAAEADFTVVEPPELVERARAWGERFVRAAGRPVLPEHPSPAVSPRAAAGAGSGRDPGAEVVAPAEVRPASRRSPAGPARPAPGPGS</sequence>
<dbReference type="PANTHER" id="PTHR34580:SF3">
    <property type="entry name" value="PROTEIN PAFB"/>
    <property type="match status" value="1"/>
</dbReference>
<dbReference type="PANTHER" id="PTHR34580">
    <property type="match status" value="1"/>
</dbReference>
<dbReference type="InterPro" id="IPR026881">
    <property type="entry name" value="WYL_dom"/>
</dbReference>
<dbReference type="PROSITE" id="PS00894">
    <property type="entry name" value="HTH_DEOR_1"/>
    <property type="match status" value="1"/>
</dbReference>
<organism evidence="6 7">
    <name type="scientific">Trujillonella endophytica</name>
    <dbReference type="NCBI Taxonomy" id="673521"/>
    <lineage>
        <taxon>Bacteria</taxon>
        <taxon>Bacillati</taxon>
        <taxon>Actinomycetota</taxon>
        <taxon>Actinomycetes</taxon>
        <taxon>Geodermatophilales</taxon>
        <taxon>Geodermatophilaceae</taxon>
        <taxon>Trujillonella</taxon>
    </lineage>
</organism>
<feature type="region of interest" description="Disordered" evidence="4">
    <location>
        <begin position="319"/>
        <end position="373"/>
    </location>
</feature>
<dbReference type="AlphaFoldDB" id="A0A1H8VJ81"/>